<name>A0AAV5SA05_9BILA</name>
<organism evidence="3 4">
    <name type="scientific">Pristionchus entomophagus</name>
    <dbReference type="NCBI Taxonomy" id="358040"/>
    <lineage>
        <taxon>Eukaryota</taxon>
        <taxon>Metazoa</taxon>
        <taxon>Ecdysozoa</taxon>
        <taxon>Nematoda</taxon>
        <taxon>Chromadorea</taxon>
        <taxon>Rhabditida</taxon>
        <taxon>Rhabditina</taxon>
        <taxon>Diplogasteromorpha</taxon>
        <taxon>Diplogasteroidea</taxon>
        <taxon>Neodiplogasteridae</taxon>
        <taxon>Pristionchus</taxon>
    </lineage>
</organism>
<evidence type="ECO:0000256" key="2">
    <source>
        <dbReference type="SAM" id="Phobius"/>
    </source>
</evidence>
<accession>A0AAV5SA05</accession>
<feature type="compositionally biased region" description="Basic residues" evidence="1">
    <location>
        <begin position="136"/>
        <end position="151"/>
    </location>
</feature>
<feature type="region of interest" description="Disordered" evidence="1">
    <location>
        <begin position="206"/>
        <end position="236"/>
    </location>
</feature>
<feature type="non-terminal residue" evidence="3">
    <location>
        <position position="1"/>
    </location>
</feature>
<keyword evidence="2" id="KW-0812">Transmembrane</keyword>
<feature type="compositionally biased region" description="Basic residues" evidence="1">
    <location>
        <begin position="206"/>
        <end position="225"/>
    </location>
</feature>
<proteinExistence type="predicted"/>
<dbReference type="EMBL" id="BTSX01000001">
    <property type="protein sequence ID" value="GMS79372.1"/>
    <property type="molecule type" value="Genomic_DNA"/>
</dbReference>
<sequence length="236" mass="27403">GLVECVLLSVASYNCPRGLSLYVAFTKRIPLEPVRSVDCNKDEFEVTTLEGVKIKGFTDESWLICKKRPGPPKREPNVVRLPHPVWRALYGAVIGVGIYLALLVVFLILRIPYVKLRDFWEETEVDPEYSPSAMERKKRHQQPRPTARRSPRPLGEEEEESRRRYSRRINRLLVCSPTARRTSQCSLLLCPPRPIQCPCCAIASRRRSRTPQPMRRRRRTPRSRRASSPPRASWRF</sequence>
<evidence type="ECO:0000313" key="4">
    <source>
        <dbReference type="Proteomes" id="UP001432027"/>
    </source>
</evidence>
<reference evidence="3" key="1">
    <citation type="submission" date="2023-10" db="EMBL/GenBank/DDBJ databases">
        <title>Genome assembly of Pristionchus species.</title>
        <authorList>
            <person name="Yoshida K."/>
            <person name="Sommer R.J."/>
        </authorList>
    </citation>
    <scope>NUCLEOTIDE SEQUENCE</scope>
    <source>
        <strain evidence="3">RS0144</strain>
    </source>
</reference>
<gene>
    <name evidence="3" type="ORF">PENTCL1PPCAC_1547</name>
</gene>
<keyword evidence="2" id="KW-0472">Membrane</keyword>
<feature type="transmembrane region" description="Helical" evidence="2">
    <location>
        <begin position="88"/>
        <end position="109"/>
    </location>
</feature>
<comment type="caution">
    <text evidence="3">The sequence shown here is derived from an EMBL/GenBank/DDBJ whole genome shotgun (WGS) entry which is preliminary data.</text>
</comment>
<dbReference type="Proteomes" id="UP001432027">
    <property type="component" value="Unassembled WGS sequence"/>
</dbReference>
<protein>
    <submittedName>
        <fullName evidence="3">Uncharacterized protein</fullName>
    </submittedName>
</protein>
<evidence type="ECO:0000256" key="1">
    <source>
        <dbReference type="SAM" id="MobiDB-lite"/>
    </source>
</evidence>
<keyword evidence="4" id="KW-1185">Reference proteome</keyword>
<feature type="region of interest" description="Disordered" evidence="1">
    <location>
        <begin position="130"/>
        <end position="162"/>
    </location>
</feature>
<keyword evidence="2" id="KW-1133">Transmembrane helix</keyword>
<feature type="compositionally biased region" description="Low complexity" evidence="1">
    <location>
        <begin position="226"/>
        <end position="236"/>
    </location>
</feature>
<dbReference type="AlphaFoldDB" id="A0AAV5SA05"/>
<evidence type="ECO:0000313" key="3">
    <source>
        <dbReference type="EMBL" id="GMS79372.1"/>
    </source>
</evidence>